<dbReference type="SUPFAM" id="SSF53474">
    <property type="entry name" value="alpha/beta-Hydrolases"/>
    <property type="match status" value="1"/>
</dbReference>
<accession>A0ABW0ENA5</accession>
<dbReference type="GO" id="GO:0016787">
    <property type="term" value="F:hydrolase activity"/>
    <property type="evidence" value="ECO:0007669"/>
    <property type="project" value="UniProtKB-KW"/>
</dbReference>
<dbReference type="Proteomes" id="UP001596157">
    <property type="component" value="Unassembled WGS sequence"/>
</dbReference>
<dbReference type="Gene3D" id="3.40.50.1820">
    <property type="entry name" value="alpha/beta hydrolase"/>
    <property type="match status" value="1"/>
</dbReference>
<evidence type="ECO:0000259" key="1">
    <source>
        <dbReference type="Pfam" id="PF12697"/>
    </source>
</evidence>
<dbReference type="InterPro" id="IPR051044">
    <property type="entry name" value="MAG_DAG_Lipase"/>
</dbReference>
<reference evidence="3" key="1">
    <citation type="journal article" date="2019" name="Int. J. Syst. Evol. Microbiol.">
        <title>The Global Catalogue of Microorganisms (GCM) 10K type strain sequencing project: providing services to taxonomists for standard genome sequencing and annotation.</title>
        <authorList>
            <consortium name="The Broad Institute Genomics Platform"/>
            <consortium name="The Broad Institute Genome Sequencing Center for Infectious Disease"/>
            <person name="Wu L."/>
            <person name="Ma J."/>
        </authorList>
    </citation>
    <scope>NUCLEOTIDE SEQUENCE [LARGE SCALE GENOMIC DNA]</scope>
    <source>
        <strain evidence="3">CCUG 59778</strain>
    </source>
</reference>
<organism evidence="2 3">
    <name type="scientific">Actinokineospora guangxiensis</name>
    <dbReference type="NCBI Taxonomy" id="1490288"/>
    <lineage>
        <taxon>Bacteria</taxon>
        <taxon>Bacillati</taxon>
        <taxon>Actinomycetota</taxon>
        <taxon>Actinomycetes</taxon>
        <taxon>Pseudonocardiales</taxon>
        <taxon>Pseudonocardiaceae</taxon>
        <taxon>Actinokineospora</taxon>
    </lineage>
</organism>
<evidence type="ECO:0000313" key="2">
    <source>
        <dbReference type="EMBL" id="MFC5288819.1"/>
    </source>
</evidence>
<sequence>MTEHSPSLRSFSGGDAEAAVVVLHGGREWSTAAVASHQLAYLRMVPFAKDIARRGDGVAVYLLKNRYRGWNPPHEHPVQDAKWALEQVRQRHGDIPVVLVGHSMGGRVALRVAGAPGVVGVCLLAPWIKNEPVEQLAGRAVLIAHGDRDRTTDPRASFRFAERARAVTDRVARFDVAGAGHGMLRKAPAWTRLTTSFALGALGTKPLDPVITNAWRQPAPDGLRVPM</sequence>
<dbReference type="RefSeq" id="WP_378248659.1">
    <property type="nucleotide sequence ID" value="NZ_JBHSKF010000007.1"/>
</dbReference>
<dbReference type="EMBL" id="JBHSKF010000007">
    <property type="protein sequence ID" value="MFC5288819.1"/>
    <property type="molecule type" value="Genomic_DNA"/>
</dbReference>
<name>A0ABW0ENA5_9PSEU</name>
<keyword evidence="3" id="KW-1185">Reference proteome</keyword>
<proteinExistence type="predicted"/>
<evidence type="ECO:0000313" key="3">
    <source>
        <dbReference type="Proteomes" id="UP001596157"/>
    </source>
</evidence>
<dbReference type="PANTHER" id="PTHR11614">
    <property type="entry name" value="PHOSPHOLIPASE-RELATED"/>
    <property type="match status" value="1"/>
</dbReference>
<keyword evidence="2" id="KW-0378">Hydrolase</keyword>
<comment type="caution">
    <text evidence="2">The sequence shown here is derived from an EMBL/GenBank/DDBJ whole genome shotgun (WGS) entry which is preliminary data.</text>
</comment>
<dbReference type="InterPro" id="IPR000073">
    <property type="entry name" value="AB_hydrolase_1"/>
</dbReference>
<dbReference type="InterPro" id="IPR029058">
    <property type="entry name" value="AB_hydrolase_fold"/>
</dbReference>
<dbReference type="Pfam" id="PF12697">
    <property type="entry name" value="Abhydrolase_6"/>
    <property type="match status" value="1"/>
</dbReference>
<gene>
    <name evidence="2" type="ORF">ACFPM7_17310</name>
</gene>
<protein>
    <submittedName>
        <fullName evidence="2">Alpha/beta hydrolase</fullName>
    </submittedName>
</protein>
<feature type="domain" description="AB hydrolase-1" evidence="1">
    <location>
        <begin position="20"/>
        <end position="216"/>
    </location>
</feature>